<dbReference type="InterPro" id="IPR050237">
    <property type="entry name" value="ATP-dep_AMP-bd_enzyme"/>
</dbReference>
<dbReference type="CDD" id="cd00493">
    <property type="entry name" value="FabA_FabZ"/>
    <property type="match status" value="1"/>
</dbReference>
<dbReference type="PANTHER" id="PTHR43767">
    <property type="entry name" value="LONG-CHAIN-FATTY-ACID--COA LIGASE"/>
    <property type="match status" value="1"/>
</dbReference>
<dbReference type="SUPFAM" id="SSF54637">
    <property type="entry name" value="Thioesterase/thiol ester dehydrase-isomerase"/>
    <property type="match status" value="1"/>
</dbReference>
<organism evidence="4 5">
    <name type="scientific">Parachitinimonas caeni</name>
    <dbReference type="NCBI Taxonomy" id="3031301"/>
    <lineage>
        <taxon>Bacteria</taxon>
        <taxon>Pseudomonadati</taxon>
        <taxon>Pseudomonadota</taxon>
        <taxon>Betaproteobacteria</taxon>
        <taxon>Neisseriales</taxon>
        <taxon>Chitinibacteraceae</taxon>
        <taxon>Parachitinimonas</taxon>
    </lineage>
</organism>
<keyword evidence="5" id="KW-1185">Reference proteome</keyword>
<comment type="caution">
    <text evidence="4">The sequence shown here is derived from an EMBL/GenBank/DDBJ whole genome shotgun (WGS) entry which is preliminary data.</text>
</comment>
<evidence type="ECO:0000256" key="1">
    <source>
        <dbReference type="ARBA" id="ARBA00022598"/>
    </source>
</evidence>
<dbReference type="Gene3D" id="3.10.129.10">
    <property type="entry name" value="Hotdog Thioesterase"/>
    <property type="match status" value="1"/>
</dbReference>
<protein>
    <submittedName>
        <fullName evidence="4">Acyl-CoA synthetase family protein</fullName>
    </submittedName>
</protein>
<feature type="domain" description="AMP-dependent synthetase/ligase" evidence="2">
    <location>
        <begin position="106"/>
        <end position="311"/>
    </location>
</feature>
<evidence type="ECO:0000313" key="5">
    <source>
        <dbReference type="Proteomes" id="UP001172778"/>
    </source>
</evidence>
<dbReference type="Gene3D" id="3.40.50.12780">
    <property type="entry name" value="N-terminal domain of ligase-like"/>
    <property type="match status" value="1"/>
</dbReference>
<dbReference type="SUPFAM" id="SSF56801">
    <property type="entry name" value="Acetyl-CoA synthetase-like"/>
    <property type="match status" value="1"/>
</dbReference>
<dbReference type="InterPro" id="IPR029069">
    <property type="entry name" value="HotDog_dom_sf"/>
</dbReference>
<evidence type="ECO:0000259" key="3">
    <source>
        <dbReference type="Pfam" id="PF22818"/>
    </source>
</evidence>
<dbReference type="InterPro" id="IPR054545">
    <property type="entry name" value="ApeI-like"/>
</dbReference>
<sequence>MSDFLPLDRLLNQRRPDHFVIATRADQAIHFDQFEQLISAWHTAFLQSPGQRFAMYFADSIDFAAALLAAWHAGKCVYLPGDNLPATCQRLATGVDAFVGDFPVAETLQAASVASITEHLPTWATLDRQAEALVVYTSGSSGEPSAIPKKLSQLFDEVEALASLFDPTVGESQILATVSHQHIYGLLFHILWPLASGRPFSAQRLAFPEDIAAALASHQQCVLIASPAHLKRLPDNLPWATGKSHVRAVFSSGGPLPAEALPECRQLLGQAPIEIYGSSETGGIAWRQRQVDGATQWQPLPNVEFAITDDMLSVNSPHLADTGWFQTSDRVRATPDGFELLGRADRIVKIEEKRVSLSALEQALQASGWVDEARVCLLPGHRTVLAVAAVPSPQAWALHDAEGKRSLNQTLRRILAAEVESSVLPRRWRYVWALPQNSQGKVRDNAIQALFDPRRPSARLLHQENELVRLQLDISAGLPYFDGHFPIAPILPGVAQIELAILFGRELFPLPGSFLGMEAIKFQQVIPPGTKVTLELAFKPDRGMLTFKLQSDQGSHASGRILFGDRT</sequence>
<dbReference type="Gene3D" id="3.30.300.30">
    <property type="match status" value="1"/>
</dbReference>
<dbReference type="EMBL" id="JARRAF010000013">
    <property type="protein sequence ID" value="MDK2124924.1"/>
    <property type="molecule type" value="Genomic_DNA"/>
</dbReference>
<evidence type="ECO:0000313" key="4">
    <source>
        <dbReference type="EMBL" id="MDK2124924.1"/>
    </source>
</evidence>
<dbReference type="InterPro" id="IPR000873">
    <property type="entry name" value="AMP-dep_synth/lig_dom"/>
</dbReference>
<dbReference type="InterPro" id="IPR042099">
    <property type="entry name" value="ANL_N_sf"/>
</dbReference>
<dbReference type="Pfam" id="PF22818">
    <property type="entry name" value="ApeI-like"/>
    <property type="match status" value="1"/>
</dbReference>
<dbReference type="PANTHER" id="PTHR43767:SF8">
    <property type="entry name" value="LONG-CHAIN-FATTY-ACID--COA LIGASE"/>
    <property type="match status" value="1"/>
</dbReference>
<feature type="domain" description="ApeI dehydratase-like" evidence="3">
    <location>
        <begin position="464"/>
        <end position="560"/>
    </location>
</feature>
<keyword evidence="1" id="KW-0436">Ligase</keyword>
<dbReference type="Pfam" id="PF00501">
    <property type="entry name" value="AMP-binding"/>
    <property type="match status" value="1"/>
</dbReference>
<reference evidence="4" key="1">
    <citation type="submission" date="2023-03" db="EMBL/GenBank/DDBJ databases">
        <title>Chitinimonas shenzhenensis gen. nov., sp. nov., a novel member of family Burkholderiaceae isolated from activated sludge collected in Shen Zhen, China.</title>
        <authorList>
            <person name="Wang X."/>
        </authorList>
    </citation>
    <scope>NUCLEOTIDE SEQUENCE</scope>
    <source>
        <strain evidence="4">DQS-5</strain>
    </source>
</reference>
<gene>
    <name evidence="4" type="ORF">PZA18_12790</name>
</gene>
<name>A0ABT7DXX7_9NEIS</name>
<dbReference type="RefSeq" id="WP_284101236.1">
    <property type="nucleotide sequence ID" value="NZ_JARRAF010000013.1"/>
</dbReference>
<dbReference type="Proteomes" id="UP001172778">
    <property type="component" value="Unassembled WGS sequence"/>
</dbReference>
<evidence type="ECO:0000259" key="2">
    <source>
        <dbReference type="Pfam" id="PF00501"/>
    </source>
</evidence>
<proteinExistence type="predicted"/>
<dbReference type="InterPro" id="IPR045851">
    <property type="entry name" value="AMP-bd_C_sf"/>
</dbReference>
<accession>A0ABT7DXX7</accession>